<dbReference type="RefSeq" id="WP_377698343.1">
    <property type="nucleotide sequence ID" value="NZ_JBHLWE010000019.1"/>
</dbReference>
<protein>
    <submittedName>
        <fullName evidence="2">ANTAR domain-containing response regulator</fullName>
    </submittedName>
</protein>
<dbReference type="InterPro" id="IPR011006">
    <property type="entry name" value="CheY-like_superfamily"/>
</dbReference>
<evidence type="ECO:0000259" key="1">
    <source>
        <dbReference type="Pfam" id="PF21332"/>
    </source>
</evidence>
<sequence>MSAARSPRRMDSDLRGARLLVLNRPHDSLRLLRRQAEIIGLQMTECWPVLPEDAAGYDFLILDADTGHDGQLPWGAAPMPLPSVALIGSEAPGRIDWLLSRGVHATLMQPVGDRGLYAALLMARYRFAAEAELATRLQKQAWQLSQRENVLRAALLLAERDGSADGFAQLRRAATAGRMTIEEAALAVISQAQAPRNARGRR</sequence>
<organism evidence="2 3">
    <name type="scientific">Paracoccus niistensis</name>
    <dbReference type="NCBI Taxonomy" id="632935"/>
    <lineage>
        <taxon>Bacteria</taxon>
        <taxon>Pseudomonadati</taxon>
        <taxon>Pseudomonadota</taxon>
        <taxon>Alphaproteobacteria</taxon>
        <taxon>Rhodobacterales</taxon>
        <taxon>Paracoccaceae</taxon>
        <taxon>Paracoccus</taxon>
    </lineage>
</organism>
<evidence type="ECO:0000313" key="2">
    <source>
        <dbReference type="EMBL" id="MFC0340689.1"/>
    </source>
</evidence>
<reference evidence="2 3" key="1">
    <citation type="submission" date="2024-09" db="EMBL/GenBank/DDBJ databases">
        <authorList>
            <person name="Sun Q."/>
            <person name="Mori K."/>
        </authorList>
    </citation>
    <scope>NUCLEOTIDE SEQUENCE [LARGE SCALE GENOMIC DNA]</scope>
    <source>
        <strain evidence="2 3">KCTC 22789</strain>
    </source>
</reference>
<comment type="caution">
    <text evidence="2">The sequence shown here is derived from an EMBL/GenBank/DDBJ whole genome shotgun (WGS) entry which is preliminary data.</text>
</comment>
<name>A0ABV6I371_9RHOB</name>
<keyword evidence="3" id="KW-1185">Reference proteome</keyword>
<accession>A0ABV6I371</accession>
<dbReference type="EMBL" id="JBHLWE010000019">
    <property type="protein sequence ID" value="MFC0340689.1"/>
    <property type="molecule type" value="Genomic_DNA"/>
</dbReference>
<dbReference type="Gene3D" id="3.40.50.2300">
    <property type="match status" value="1"/>
</dbReference>
<evidence type="ECO:0000313" key="3">
    <source>
        <dbReference type="Proteomes" id="UP001589799"/>
    </source>
</evidence>
<dbReference type="InterPro" id="IPR049021">
    <property type="entry name" value="AmiR_N"/>
</dbReference>
<dbReference type="Proteomes" id="UP001589799">
    <property type="component" value="Unassembled WGS sequence"/>
</dbReference>
<feature type="domain" description="AmiR N-terminal" evidence="1">
    <location>
        <begin position="18"/>
        <end position="124"/>
    </location>
</feature>
<proteinExistence type="predicted"/>
<gene>
    <name evidence="2" type="ORF">ACFFII_07900</name>
</gene>
<dbReference type="Pfam" id="PF21332">
    <property type="entry name" value="AmiR_N"/>
    <property type="match status" value="1"/>
</dbReference>
<dbReference type="SUPFAM" id="SSF52172">
    <property type="entry name" value="CheY-like"/>
    <property type="match status" value="1"/>
</dbReference>